<accession>A0A4C1XSE9</accession>
<reference evidence="1 2" key="1">
    <citation type="journal article" date="2019" name="Commun. Biol.">
        <title>The bagworm genome reveals a unique fibroin gene that provides high tensile strength.</title>
        <authorList>
            <person name="Kono N."/>
            <person name="Nakamura H."/>
            <person name="Ohtoshi R."/>
            <person name="Tomita M."/>
            <person name="Numata K."/>
            <person name="Arakawa K."/>
        </authorList>
    </citation>
    <scope>NUCLEOTIDE SEQUENCE [LARGE SCALE GENOMIC DNA]</scope>
</reference>
<dbReference type="Proteomes" id="UP000299102">
    <property type="component" value="Unassembled WGS sequence"/>
</dbReference>
<keyword evidence="2" id="KW-1185">Reference proteome</keyword>
<name>A0A4C1XSE9_EUMVA</name>
<organism evidence="1 2">
    <name type="scientific">Eumeta variegata</name>
    <name type="common">Bagworm moth</name>
    <name type="synonym">Eumeta japonica</name>
    <dbReference type="NCBI Taxonomy" id="151549"/>
    <lineage>
        <taxon>Eukaryota</taxon>
        <taxon>Metazoa</taxon>
        <taxon>Ecdysozoa</taxon>
        <taxon>Arthropoda</taxon>
        <taxon>Hexapoda</taxon>
        <taxon>Insecta</taxon>
        <taxon>Pterygota</taxon>
        <taxon>Neoptera</taxon>
        <taxon>Endopterygota</taxon>
        <taxon>Lepidoptera</taxon>
        <taxon>Glossata</taxon>
        <taxon>Ditrysia</taxon>
        <taxon>Tineoidea</taxon>
        <taxon>Psychidae</taxon>
        <taxon>Oiketicinae</taxon>
        <taxon>Eumeta</taxon>
    </lineage>
</organism>
<dbReference type="EMBL" id="BGZK01000947">
    <property type="protein sequence ID" value="GBP66090.1"/>
    <property type="molecule type" value="Genomic_DNA"/>
</dbReference>
<evidence type="ECO:0000313" key="1">
    <source>
        <dbReference type="EMBL" id="GBP66090.1"/>
    </source>
</evidence>
<gene>
    <name evidence="1" type="ORF">EVAR_37552_1</name>
</gene>
<proteinExistence type="predicted"/>
<dbReference type="AlphaFoldDB" id="A0A4C1XSE9"/>
<evidence type="ECO:0000313" key="2">
    <source>
        <dbReference type="Proteomes" id="UP000299102"/>
    </source>
</evidence>
<sequence>MHDRFNKDIFLGSALHSESAQTGFPVNNTWGNSKIPGARSRWRPRGAALRLRRAWPRSRINLIILLQFAVRGSCSGPFDTGRPSAASREN</sequence>
<protein>
    <submittedName>
        <fullName evidence="1">Uncharacterized protein</fullName>
    </submittedName>
</protein>
<comment type="caution">
    <text evidence="1">The sequence shown here is derived from an EMBL/GenBank/DDBJ whole genome shotgun (WGS) entry which is preliminary data.</text>
</comment>